<evidence type="ECO:0000313" key="2">
    <source>
        <dbReference type="EMBL" id="TVY58877.1"/>
    </source>
</evidence>
<dbReference type="Gene3D" id="1.25.40.10">
    <property type="entry name" value="Tetratricopeptide repeat domain"/>
    <property type="match status" value="1"/>
</dbReference>
<name>A0A7D8UVL5_9HELO</name>
<dbReference type="SUPFAM" id="SSF48452">
    <property type="entry name" value="TPR-like"/>
    <property type="match status" value="1"/>
</dbReference>
<dbReference type="InterPro" id="IPR019734">
    <property type="entry name" value="TPR_rpt"/>
</dbReference>
<dbReference type="PROSITE" id="PS50005">
    <property type="entry name" value="TPR"/>
    <property type="match status" value="1"/>
</dbReference>
<accession>A0A7D8UVL5</accession>
<proteinExistence type="predicted"/>
<evidence type="ECO:0000256" key="1">
    <source>
        <dbReference type="PROSITE-ProRule" id="PRU00339"/>
    </source>
</evidence>
<comment type="caution">
    <text evidence="2">The sequence shown here is derived from an EMBL/GenBank/DDBJ whole genome shotgun (WGS) entry which is preliminary data.</text>
</comment>
<keyword evidence="3" id="KW-1185">Reference proteome</keyword>
<dbReference type="InterPro" id="IPR011990">
    <property type="entry name" value="TPR-like_helical_dom_sf"/>
</dbReference>
<sequence>METFFAASLNNQAIELERVGNYVGAEAKHLEALHLKILGSGEYSIHVAITRNGLGELYIKMGKLDEAQEQLEKAIALLITDSENLERDDFDTACSRDNMGRVFEMRGDFEKAIAWRTKGAPNHMICSHFDVRYPSLLLPVGKPV</sequence>
<dbReference type="Proteomes" id="UP000481288">
    <property type="component" value="Unassembled WGS sequence"/>
</dbReference>
<evidence type="ECO:0000313" key="3">
    <source>
        <dbReference type="Proteomes" id="UP000481288"/>
    </source>
</evidence>
<gene>
    <name evidence="2" type="ORF">LCER1_G001456</name>
</gene>
<dbReference type="EMBL" id="QGMG01000022">
    <property type="protein sequence ID" value="TVY58877.1"/>
    <property type="molecule type" value="Genomic_DNA"/>
</dbReference>
<protein>
    <submittedName>
        <fullName evidence="2">Uncharacterized protein</fullName>
    </submittedName>
</protein>
<dbReference type="OrthoDB" id="432970at2759"/>
<keyword evidence="1" id="KW-0802">TPR repeat</keyword>
<organism evidence="2 3">
    <name type="scientific">Lachnellula cervina</name>
    <dbReference type="NCBI Taxonomy" id="1316786"/>
    <lineage>
        <taxon>Eukaryota</taxon>
        <taxon>Fungi</taxon>
        <taxon>Dikarya</taxon>
        <taxon>Ascomycota</taxon>
        <taxon>Pezizomycotina</taxon>
        <taxon>Leotiomycetes</taxon>
        <taxon>Helotiales</taxon>
        <taxon>Lachnaceae</taxon>
        <taxon>Lachnellula</taxon>
    </lineage>
</organism>
<dbReference type="AlphaFoldDB" id="A0A7D8UVL5"/>
<feature type="repeat" description="TPR" evidence="1">
    <location>
        <begin position="48"/>
        <end position="81"/>
    </location>
</feature>
<reference evidence="2 3" key="1">
    <citation type="submission" date="2018-05" db="EMBL/GenBank/DDBJ databases">
        <title>Whole genome sequencing for identification of molecular markers to develop diagnostic detection tools for the regulated plant pathogen Lachnellula willkommii.</title>
        <authorList>
            <person name="Giroux E."/>
            <person name="Bilodeau G."/>
        </authorList>
    </citation>
    <scope>NUCLEOTIDE SEQUENCE [LARGE SCALE GENOMIC DNA]</scope>
    <source>
        <strain evidence="2 3">CBS 625.97</strain>
    </source>
</reference>
<dbReference type="Pfam" id="PF13424">
    <property type="entry name" value="TPR_12"/>
    <property type="match status" value="1"/>
</dbReference>